<dbReference type="Pfam" id="PF00188">
    <property type="entry name" value="CAP"/>
    <property type="match status" value="1"/>
</dbReference>
<feature type="domain" description="SCP" evidence="7">
    <location>
        <begin position="61"/>
        <end position="221"/>
    </location>
</feature>
<dbReference type="InterPro" id="IPR001283">
    <property type="entry name" value="CRISP-related"/>
</dbReference>
<protein>
    <recommendedName>
        <fullName evidence="5">Venom allergen-1</fullName>
    </recommendedName>
</protein>
<dbReference type="Proteomes" id="UP000504634">
    <property type="component" value="Unplaced"/>
</dbReference>
<evidence type="ECO:0000256" key="5">
    <source>
        <dbReference type="ARBA" id="ARBA00068306"/>
    </source>
</evidence>
<dbReference type="PANTHER" id="PTHR10334">
    <property type="entry name" value="CYSTEINE-RICH SECRETORY PROTEIN-RELATED"/>
    <property type="match status" value="1"/>
</dbReference>
<dbReference type="OrthoDB" id="414826at2759"/>
<reference evidence="9" key="1">
    <citation type="submission" date="2025-08" db="UniProtKB">
        <authorList>
            <consortium name="RefSeq"/>
        </authorList>
    </citation>
    <scope>IDENTIFICATION</scope>
    <source>
        <strain evidence="9">11010-0011.00</strain>
        <tissue evidence="9">Whole body</tissue>
    </source>
</reference>
<evidence type="ECO:0000256" key="2">
    <source>
        <dbReference type="ARBA" id="ARBA00009923"/>
    </source>
</evidence>
<dbReference type="InterPro" id="IPR014044">
    <property type="entry name" value="CAP_dom"/>
</dbReference>
<dbReference type="FunFam" id="3.40.33.10:FF:000007">
    <property type="entry name" value="Venom allergen"/>
    <property type="match status" value="1"/>
</dbReference>
<feature type="signal peptide" evidence="6">
    <location>
        <begin position="1"/>
        <end position="23"/>
    </location>
</feature>
<dbReference type="GeneID" id="115633267"/>
<dbReference type="InterPro" id="IPR034763">
    <property type="entry name" value="P14a_insect"/>
</dbReference>
<comment type="subcellular location">
    <subcellularLocation>
        <location evidence="1">Secreted</location>
    </subcellularLocation>
</comment>
<evidence type="ECO:0000256" key="4">
    <source>
        <dbReference type="ARBA" id="ARBA00022729"/>
    </source>
</evidence>
<keyword evidence="3" id="KW-0964">Secreted</keyword>
<feature type="chain" id="PRO_5027121926" description="Venom allergen-1" evidence="6">
    <location>
        <begin position="24"/>
        <end position="260"/>
    </location>
</feature>
<dbReference type="RefSeq" id="XP_030386532.1">
    <property type="nucleotide sequence ID" value="XM_030530672.1"/>
</dbReference>
<dbReference type="InterPro" id="IPR035940">
    <property type="entry name" value="CAP_sf"/>
</dbReference>
<evidence type="ECO:0000256" key="6">
    <source>
        <dbReference type="SAM" id="SignalP"/>
    </source>
</evidence>
<proteinExistence type="inferred from homology"/>
<dbReference type="SMART" id="SM00198">
    <property type="entry name" value="SCP"/>
    <property type="match status" value="1"/>
</dbReference>
<evidence type="ECO:0000259" key="7">
    <source>
        <dbReference type="SMART" id="SM00198"/>
    </source>
</evidence>
<dbReference type="CDD" id="cd05380">
    <property type="entry name" value="CAP_euk"/>
    <property type="match status" value="1"/>
</dbReference>
<dbReference type="PIRSF" id="PIRSF038921">
    <property type="entry name" value="P14a"/>
    <property type="match status" value="1"/>
</dbReference>
<keyword evidence="8" id="KW-1185">Reference proteome</keyword>
<dbReference type="AlphaFoldDB" id="A0A6J2UHA0"/>
<sequence>MRKNTNLVIISCVVAMAFGVASATDYCATTCGGTQNIGCNNNENWDSACPSDKTLLDLTTADKNLIVALHNEHRDYIAGGNDPELNAACRMATMRWNDELAYLASLNVRSCAMRHDACHNTDAFKFAGQNLAWVGFFPPLNATSSIITSVDMWYNEVSNTKQAYIDAYPSGYSGPTIGHFTVMVADRNTDVGCAVSTYSVSGQSYKAFLMACNYATTNILGVKMYKSCSSSAQECTTGRNSQYSNLCSANEQYDPNNLSY</sequence>
<gene>
    <name evidence="9" type="primary">LOC115633267</name>
</gene>
<dbReference type="SUPFAM" id="SSF55797">
    <property type="entry name" value="PR-1-like"/>
    <property type="match status" value="1"/>
</dbReference>
<evidence type="ECO:0000313" key="8">
    <source>
        <dbReference type="Proteomes" id="UP000504634"/>
    </source>
</evidence>
<evidence type="ECO:0000256" key="3">
    <source>
        <dbReference type="ARBA" id="ARBA00022525"/>
    </source>
</evidence>
<keyword evidence="4 6" id="KW-0732">Signal</keyword>
<name>A0A6J2UHA0_DROLE</name>
<accession>A0A6J2UHA0</accession>
<organism evidence="8 9">
    <name type="scientific">Drosophila lebanonensis</name>
    <name type="common">Fruit fly</name>
    <name type="synonym">Scaptodrosophila lebanonensis</name>
    <dbReference type="NCBI Taxonomy" id="7225"/>
    <lineage>
        <taxon>Eukaryota</taxon>
        <taxon>Metazoa</taxon>
        <taxon>Ecdysozoa</taxon>
        <taxon>Arthropoda</taxon>
        <taxon>Hexapoda</taxon>
        <taxon>Insecta</taxon>
        <taxon>Pterygota</taxon>
        <taxon>Neoptera</taxon>
        <taxon>Endopterygota</taxon>
        <taxon>Diptera</taxon>
        <taxon>Brachycera</taxon>
        <taxon>Muscomorpha</taxon>
        <taxon>Ephydroidea</taxon>
        <taxon>Drosophilidae</taxon>
        <taxon>Scaptodrosophila</taxon>
    </lineage>
</organism>
<evidence type="ECO:0000313" key="9">
    <source>
        <dbReference type="RefSeq" id="XP_030386532.1"/>
    </source>
</evidence>
<dbReference type="Gene3D" id="3.40.33.10">
    <property type="entry name" value="CAP"/>
    <property type="match status" value="1"/>
</dbReference>
<evidence type="ECO:0000256" key="1">
    <source>
        <dbReference type="ARBA" id="ARBA00004613"/>
    </source>
</evidence>
<dbReference type="GO" id="GO:0005576">
    <property type="term" value="C:extracellular region"/>
    <property type="evidence" value="ECO:0007669"/>
    <property type="project" value="UniProtKB-SubCell"/>
</dbReference>
<comment type="similarity">
    <text evidence="2">Belongs to the CRISP family.</text>
</comment>